<dbReference type="Pfam" id="PF22807">
    <property type="entry name" value="TrAA12"/>
    <property type="match status" value="1"/>
</dbReference>
<evidence type="ECO:0000313" key="3">
    <source>
        <dbReference type="EMBL" id="RFM28983.1"/>
    </source>
</evidence>
<accession>A0A3E1NM27</accession>
<dbReference type="InterPro" id="IPR054539">
    <property type="entry name" value="Beta-prop_PDH"/>
</dbReference>
<comment type="caution">
    <text evidence="3">The sequence shown here is derived from an EMBL/GenBank/DDBJ whole genome shotgun (WGS) entry which is preliminary data.</text>
</comment>
<dbReference type="EMBL" id="QTJU01000002">
    <property type="protein sequence ID" value="RFM28983.1"/>
    <property type="molecule type" value="Genomic_DNA"/>
</dbReference>
<reference evidence="3 4" key="1">
    <citation type="submission" date="2018-08" db="EMBL/GenBank/DDBJ databases">
        <title>Chitinophagaceae sp. K23C18032701, a novel bacterium isolated from forest soil.</title>
        <authorList>
            <person name="Wang C."/>
        </authorList>
    </citation>
    <scope>NUCLEOTIDE SEQUENCE [LARGE SCALE GENOMIC DNA]</scope>
    <source>
        <strain evidence="3 4">K23C18032701</strain>
    </source>
</reference>
<gene>
    <name evidence="3" type="ORF">DXN05_09475</name>
</gene>
<dbReference type="PANTHER" id="PTHR19328">
    <property type="entry name" value="HEDGEHOG-INTERACTING PROTEIN"/>
    <property type="match status" value="1"/>
</dbReference>
<dbReference type="AlphaFoldDB" id="A0A3E1NM27"/>
<evidence type="ECO:0000313" key="4">
    <source>
        <dbReference type="Proteomes" id="UP000261284"/>
    </source>
</evidence>
<dbReference type="SUPFAM" id="SSF50952">
    <property type="entry name" value="Soluble quinoprotein glucose dehydrogenase"/>
    <property type="match status" value="1"/>
</dbReference>
<protein>
    <submittedName>
        <fullName evidence="3">Sorbosone dehydrogenase</fullName>
    </submittedName>
</protein>
<feature type="signal peptide" evidence="1">
    <location>
        <begin position="1"/>
        <end position="23"/>
    </location>
</feature>
<dbReference type="RefSeq" id="WP_116846969.1">
    <property type="nucleotide sequence ID" value="NZ_QTJU01000002.1"/>
</dbReference>
<sequence length="432" mass="47499">MKKKLIRFGLWSVLALLTLESWAGPRDSTYVRAALPAPDADNAGLKLPAGFSALKVADSIGGARHLVVTPEGDIYVKMQTPKPGKAITLLHDSNGDGKADKITTFGTYRGTGIGIHDGYLYASSDEAIFRYKLDDKHQVIDTAAPQRIVYGLLNRHQHESKSITFDNAGNIYVNIGAFSNSCQEQDRKNGSKGRMPCPILDSAGGIWQFKADKPDQTYGDGDRYATGLRNVVGLDWNQDQNQLFVMQHGRDGLFDMFPEFYNLQQGNELPAECMYALKKGDNAGWPYMYYDGIQKKKMLAPEYGGDGVKTGGEKAIDPVVAFPAHMAPNGLLFYTGSQFPARYKNGAFIAFHGSWNRQKGQKGYFVVFVPFNNGKPSGDWEIFADEFAGVDNIQSPGQAKHRPCGLAQGPDGSLYVTDDVKGAVYRIMYNGK</sequence>
<feature type="domain" description="Pyrroloquinoline quinone-dependent pyranose dehydrogenase beta-propeller" evidence="2">
    <location>
        <begin position="46"/>
        <end position="428"/>
    </location>
</feature>
<dbReference type="PANTHER" id="PTHR19328:SF53">
    <property type="entry name" value="MEMBRANE PROTEIN"/>
    <property type="match status" value="1"/>
</dbReference>
<keyword evidence="1" id="KW-0732">Signal</keyword>
<organism evidence="3 4">
    <name type="scientific">Deminuibacter soli</name>
    <dbReference type="NCBI Taxonomy" id="2291815"/>
    <lineage>
        <taxon>Bacteria</taxon>
        <taxon>Pseudomonadati</taxon>
        <taxon>Bacteroidota</taxon>
        <taxon>Chitinophagia</taxon>
        <taxon>Chitinophagales</taxon>
        <taxon>Chitinophagaceae</taxon>
        <taxon>Deminuibacter</taxon>
    </lineage>
</organism>
<dbReference type="InterPro" id="IPR011042">
    <property type="entry name" value="6-blade_b-propeller_TolB-like"/>
</dbReference>
<dbReference type="OrthoDB" id="9811395at2"/>
<dbReference type="Proteomes" id="UP000261284">
    <property type="component" value="Unassembled WGS sequence"/>
</dbReference>
<evidence type="ECO:0000256" key="1">
    <source>
        <dbReference type="SAM" id="SignalP"/>
    </source>
</evidence>
<proteinExistence type="predicted"/>
<dbReference type="InterPro" id="IPR011041">
    <property type="entry name" value="Quinoprot_gluc/sorb_DH_b-prop"/>
</dbReference>
<feature type="chain" id="PRO_5017802072" evidence="1">
    <location>
        <begin position="24"/>
        <end position="432"/>
    </location>
</feature>
<name>A0A3E1NM27_9BACT</name>
<keyword evidence="4" id="KW-1185">Reference proteome</keyword>
<evidence type="ECO:0000259" key="2">
    <source>
        <dbReference type="Pfam" id="PF22807"/>
    </source>
</evidence>
<dbReference type="Gene3D" id="2.120.10.30">
    <property type="entry name" value="TolB, C-terminal domain"/>
    <property type="match status" value="1"/>
</dbReference>